<accession>A0ABS9B3S1</accession>
<dbReference type="RefSeq" id="WP_234246737.1">
    <property type="nucleotide sequence ID" value="NZ_JABFTQ010000004.1"/>
</dbReference>
<gene>
    <name evidence="4" type="ORF">HOP60_08215</name>
</gene>
<dbReference type="PANTHER" id="PTHR38772">
    <property type="match status" value="1"/>
</dbReference>
<dbReference type="InterPro" id="IPR007358">
    <property type="entry name" value="Nucleoid_associated_NdpA"/>
</dbReference>
<comment type="subcellular location">
    <subcellularLocation>
        <location evidence="1">Cytoplasm</location>
        <location evidence="1">Nucleoid</location>
    </subcellularLocation>
</comment>
<comment type="similarity">
    <text evidence="2">Belongs to the YejK family.</text>
</comment>
<protein>
    <submittedName>
        <fullName evidence="4">Nucleoid-associated protein</fullName>
    </submittedName>
</protein>
<evidence type="ECO:0000256" key="2">
    <source>
        <dbReference type="ARBA" id="ARBA00009035"/>
    </source>
</evidence>
<dbReference type="Pfam" id="PF04245">
    <property type="entry name" value="NA37"/>
    <property type="match status" value="1"/>
</dbReference>
<dbReference type="EMBL" id="JABFTQ010000004">
    <property type="protein sequence ID" value="MCE8046716.1"/>
    <property type="molecule type" value="Genomic_DNA"/>
</dbReference>
<dbReference type="Proteomes" id="UP001320154">
    <property type="component" value="Unassembled WGS sequence"/>
</dbReference>
<evidence type="ECO:0000313" key="4">
    <source>
        <dbReference type="EMBL" id="MCE8046716.1"/>
    </source>
</evidence>
<evidence type="ECO:0000313" key="5">
    <source>
        <dbReference type="Proteomes" id="UP001320154"/>
    </source>
</evidence>
<evidence type="ECO:0000256" key="3">
    <source>
        <dbReference type="ARBA" id="ARBA00022490"/>
    </source>
</evidence>
<organism evidence="4 5">
    <name type="scientific">Billgrantia desiderata</name>
    <dbReference type="NCBI Taxonomy" id="52021"/>
    <lineage>
        <taxon>Bacteria</taxon>
        <taxon>Pseudomonadati</taxon>
        <taxon>Pseudomonadota</taxon>
        <taxon>Gammaproteobacteria</taxon>
        <taxon>Oceanospirillales</taxon>
        <taxon>Halomonadaceae</taxon>
        <taxon>Billgrantia</taxon>
    </lineage>
</organism>
<proteinExistence type="inferred from homology"/>
<evidence type="ECO:0000256" key="1">
    <source>
        <dbReference type="ARBA" id="ARBA00004453"/>
    </source>
</evidence>
<sequence length="340" mass="38387">MFTVNSAIIHKLIKEPHGKASVSERKDELPLTDPVKKLVIDIQELYRNRTGKGYGRFETDEINYPSSTILSSCFETEDIDFVEASKKLLSVLANKASPVGLATGGFVLMAHISNESGVGWFVAAIINNIESTAIDEKTFEVKDTVHVDLANLRVAGRVCLTDWLNDDEDIRYIGFLKQRGKISDYFKEFLGCSELIVNAEETKKLVSTLKSFAKGKGLDQQKEDDFLQKAYDYCKEKNESDEPLSLDGLANAVWSDNPDELKKTFVDNDVQISDGFVPDKRSLNSLVKMKYRTKYWSLDLDRHAISEGHAHYNQQKGELTLKNLPDAFKAELDRELDDDE</sequence>
<reference evidence="4 5" key="1">
    <citation type="journal article" date="2021" name="Front. Microbiol.">
        <title>Aerobic Denitrification and Heterotrophic Sulfur Oxidation in the Genus Halomonas Revealed by Six Novel Species Characterizations and Genome-Based Analysis.</title>
        <authorList>
            <person name="Wang L."/>
            <person name="Shao Z."/>
        </authorList>
    </citation>
    <scope>NUCLEOTIDE SEQUENCE [LARGE SCALE GENOMIC DNA]</scope>
    <source>
        <strain evidence="4 5">MCCC 1A05748</strain>
    </source>
</reference>
<comment type="caution">
    <text evidence="4">The sequence shown here is derived from an EMBL/GenBank/DDBJ whole genome shotgun (WGS) entry which is preliminary data.</text>
</comment>
<keyword evidence="5" id="KW-1185">Reference proteome</keyword>
<keyword evidence="3" id="KW-0963">Cytoplasm</keyword>
<name>A0ABS9B3S1_9GAMM</name>
<dbReference type="PANTHER" id="PTHR38772:SF1">
    <property type="entry name" value="NUCLEOID-ASSOCIATED PROTEIN YEJK"/>
    <property type="match status" value="1"/>
</dbReference>